<keyword evidence="11" id="KW-1185">Reference proteome</keyword>
<evidence type="ECO:0000313" key="10">
    <source>
        <dbReference type="EMBL" id="ROH91175.1"/>
    </source>
</evidence>
<dbReference type="PANTHER" id="PTHR35809:SF1">
    <property type="entry name" value="ARCHAETIDYLSERINE DECARBOXYLASE PROENZYME-RELATED"/>
    <property type="match status" value="1"/>
</dbReference>
<dbReference type="RefSeq" id="WP_123211630.1">
    <property type="nucleotide sequence ID" value="NZ_RJVO01000003.1"/>
</dbReference>
<comment type="caution">
    <text evidence="10">The sequence shown here is derived from an EMBL/GenBank/DDBJ whole genome shotgun (WGS) entry which is preliminary data.</text>
</comment>
<evidence type="ECO:0000256" key="9">
    <source>
        <dbReference type="SAM" id="Phobius"/>
    </source>
</evidence>
<evidence type="ECO:0000256" key="3">
    <source>
        <dbReference type="ARBA" id="ARBA00023098"/>
    </source>
</evidence>
<keyword evidence="9" id="KW-0812">Transmembrane</keyword>
<evidence type="ECO:0000256" key="6">
    <source>
        <dbReference type="ARBA" id="ARBA00023209"/>
    </source>
</evidence>
<evidence type="ECO:0000256" key="7">
    <source>
        <dbReference type="ARBA" id="ARBA00023264"/>
    </source>
</evidence>
<keyword evidence="1" id="KW-1003">Cell membrane</keyword>
<organism evidence="10 11">
    <name type="scientific">Stagnimonas aquatica</name>
    <dbReference type="NCBI Taxonomy" id="2689987"/>
    <lineage>
        <taxon>Bacteria</taxon>
        <taxon>Pseudomonadati</taxon>
        <taxon>Pseudomonadota</taxon>
        <taxon>Gammaproteobacteria</taxon>
        <taxon>Nevskiales</taxon>
        <taxon>Nevskiaceae</taxon>
        <taxon>Stagnimonas</taxon>
    </lineage>
</organism>
<dbReference type="InterPro" id="IPR011055">
    <property type="entry name" value="Dup_hybrid_motif"/>
</dbReference>
<feature type="transmembrane region" description="Helical" evidence="9">
    <location>
        <begin position="35"/>
        <end position="52"/>
    </location>
</feature>
<name>A0A3N0VES8_9GAMM</name>
<gene>
    <name evidence="10" type="ORF">ED208_09490</name>
</gene>
<feature type="transmembrane region" description="Helical" evidence="9">
    <location>
        <begin position="7"/>
        <end position="29"/>
    </location>
</feature>
<keyword evidence="6" id="KW-0594">Phospholipid biosynthesis</keyword>
<keyword evidence="9" id="KW-1133">Transmembrane helix</keyword>
<proteinExistence type="predicted"/>
<dbReference type="EMBL" id="RJVO01000003">
    <property type="protein sequence ID" value="ROH91175.1"/>
    <property type="molecule type" value="Genomic_DNA"/>
</dbReference>
<keyword evidence="7" id="KW-1208">Phospholipid metabolism</keyword>
<evidence type="ECO:0000256" key="4">
    <source>
        <dbReference type="ARBA" id="ARBA00023136"/>
    </source>
</evidence>
<evidence type="ECO:0000256" key="1">
    <source>
        <dbReference type="ARBA" id="ARBA00022475"/>
    </source>
</evidence>
<keyword evidence="3" id="KW-0443">Lipid metabolism</keyword>
<dbReference type="InterPro" id="IPR033175">
    <property type="entry name" value="PSD-A"/>
</dbReference>
<evidence type="ECO:0000256" key="5">
    <source>
        <dbReference type="ARBA" id="ARBA00023145"/>
    </source>
</evidence>
<reference evidence="10 11" key="1">
    <citation type="submission" date="2018-10" db="EMBL/GenBank/DDBJ databases">
        <authorList>
            <person name="Chen W.-M."/>
        </authorList>
    </citation>
    <scope>NUCLEOTIDE SEQUENCE [LARGE SCALE GENOMIC DNA]</scope>
    <source>
        <strain evidence="10 11">THS-13</strain>
    </source>
</reference>
<dbReference type="InParanoid" id="A0A3N0VES8"/>
<evidence type="ECO:0000256" key="8">
    <source>
        <dbReference type="ARBA" id="ARBA00023317"/>
    </source>
</evidence>
<evidence type="ECO:0000313" key="11">
    <source>
        <dbReference type="Proteomes" id="UP000282106"/>
    </source>
</evidence>
<dbReference type="Proteomes" id="UP000282106">
    <property type="component" value="Unassembled WGS sequence"/>
</dbReference>
<protein>
    <recommendedName>
        <fullName evidence="12">Phosphatidylserine decarboxylase</fullName>
    </recommendedName>
</protein>
<dbReference type="PANTHER" id="PTHR35809">
    <property type="entry name" value="ARCHAETIDYLSERINE DECARBOXYLASE PROENZYME-RELATED"/>
    <property type="match status" value="1"/>
</dbReference>
<dbReference type="GO" id="GO:0008654">
    <property type="term" value="P:phospholipid biosynthetic process"/>
    <property type="evidence" value="ECO:0007669"/>
    <property type="project" value="UniProtKB-KW"/>
</dbReference>
<evidence type="ECO:0008006" key="12">
    <source>
        <dbReference type="Google" id="ProtNLM"/>
    </source>
</evidence>
<sequence>MRSAYVPILRVVPEGWIGAGLLMLLALLLWSLESWQLALPPALLAPVALYWFHDNPRRSPAKPLGVLAPVDGEVIFRRECHDPYLGREAIRLGIRVAAWGNYLFRAPVEGEVLAVPGASRRVSRIQTDEGEDVLVVAAQGWLLGARPVWIPYGERVGQGRLCGLRRLSRVVDVYLPASSRVEVALGQTIRCGETVLATLLRRTER</sequence>
<keyword evidence="8" id="KW-0670">Pyruvate</keyword>
<evidence type="ECO:0000256" key="2">
    <source>
        <dbReference type="ARBA" id="ARBA00022516"/>
    </source>
</evidence>
<keyword evidence="4 9" id="KW-0472">Membrane</keyword>
<dbReference type="AlphaFoldDB" id="A0A3N0VES8"/>
<keyword evidence="2" id="KW-0444">Lipid biosynthesis</keyword>
<dbReference type="SUPFAM" id="SSF51261">
    <property type="entry name" value="Duplicated hybrid motif"/>
    <property type="match status" value="1"/>
</dbReference>
<keyword evidence="5" id="KW-0865">Zymogen</keyword>
<accession>A0A3N0VES8</accession>